<dbReference type="Proteomes" id="UP000243819">
    <property type="component" value="Unassembled WGS sequence"/>
</dbReference>
<evidence type="ECO:0000313" key="5">
    <source>
        <dbReference type="Proteomes" id="UP000243819"/>
    </source>
</evidence>
<keyword evidence="2" id="KW-0687">Ribonucleoprotein</keyword>
<protein>
    <submittedName>
        <fullName evidence="4">Ribosomal protein L25 (General stress protein Ctc)</fullName>
    </submittedName>
</protein>
<accession>A0A1I0B6W1</accession>
<dbReference type="Gene3D" id="2.40.240.10">
    <property type="entry name" value="Ribosomal Protein L25, Chain P"/>
    <property type="match status" value="1"/>
</dbReference>
<evidence type="ECO:0000256" key="1">
    <source>
        <dbReference type="ARBA" id="ARBA00022980"/>
    </source>
</evidence>
<proteinExistence type="predicted"/>
<reference evidence="5" key="1">
    <citation type="submission" date="2016-10" db="EMBL/GenBank/DDBJ databases">
        <authorList>
            <person name="Varghese N."/>
            <person name="Submissions S."/>
        </authorList>
    </citation>
    <scope>NUCLEOTIDE SEQUENCE [LARGE SCALE GENOMIC DNA]</scope>
    <source>
        <strain evidence="5">DSM 13577</strain>
    </source>
</reference>
<name>A0A1I0B6W1_9FIRM</name>
<dbReference type="RefSeq" id="WP_091351011.1">
    <property type="nucleotide sequence ID" value="NZ_FOIF01000033.1"/>
</dbReference>
<dbReference type="EMBL" id="FOIF01000033">
    <property type="protein sequence ID" value="SET02511.1"/>
    <property type="molecule type" value="Genomic_DNA"/>
</dbReference>
<dbReference type="InterPro" id="IPR020056">
    <property type="entry name" value="Rbsml_bL25/Gln-tRNA_synth_N"/>
</dbReference>
<evidence type="ECO:0000259" key="3">
    <source>
        <dbReference type="Pfam" id="PF01386"/>
    </source>
</evidence>
<organism evidence="4 5">
    <name type="scientific">Anaerobranca gottschalkii DSM 13577</name>
    <dbReference type="NCBI Taxonomy" id="1120990"/>
    <lineage>
        <taxon>Bacteria</taxon>
        <taxon>Bacillati</taxon>
        <taxon>Bacillota</taxon>
        <taxon>Clostridia</taxon>
        <taxon>Eubacteriales</taxon>
        <taxon>Proteinivoracaceae</taxon>
        <taxon>Anaerobranca</taxon>
    </lineage>
</organism>
<gene>
    <name evidence="4" type="ORF">SAMN03080614_10334</name>
</gene>
<evidence type="ECO:0000256" key="2">
    <source>
        <dbReference type="ARBA" id="ARBA00023274"/>
    </source>
</evidence>
<dbReference type="AlphaFoldDB" id="A0A1I0B6W1"/>
<dbReference type="GO" id="GO:0006412">
    <property type="term" value="P:translation"/>
    <property type="evidence" value="ECO:0007669"/>
    <property type="project" value="InterPro"/>
</dbReference>
<sequence length="89" mass="10293">MLPVLLIGRRREVGKKAKGFIPGVIYGSNSKTIHVEFEEQALRKVLEKCRLKNQITIQLEDREITGKIKEVQKHLTKNRLLHVDIQAIH</sequence>
<dbReference type="STRING" id="1120990.SAMN03080614_10334"/>
<dbReference type="OrthoDB" id="9790002at2"/>
<keyword evidence="5" id="KW-1185">Reference proteome</keyword>
<dbReference type="Pfam" id="PF01386">
    <property type="entry name" value="Ribosomal_L25p"/>
    <property type="match status" value="1"/>
</dbReference>
<evidence type="ECO:0000313" key="4">
    <source>
        <dbReference type="EMBL" id="SET02511.1"/>
    </source>
</evidence>
<feature type="domain" description="Large ribosomal subunit protein bL25 L25" evidence="3">
    <location>
        <begin position="17"/>
        <end position="84"/>
    </location>
</feature>
<dbReference type="GO" id="GO:0005840">
    <property type="term" value="C:ribosome"/>
    <property type="evidence" value="ECO:0007669"/>
    <property type="project" value="UniProtKB-KW"/>
</dbReference>
<dbReference type="CDD" id="cd00495">
    <property type="entry name" value="Ribosomal_L25_TL5_CTC"/>
    <property type="match status" value="1"/>
</dbReference>
<dbReference type="SUPFAM" id="SSF50715">
    <property type="entry name" value="Ribosomal protein L25-like"/>
    <property type="match status" value="1"/>
</dbReference>
<dbReference type="InterPro" id="IPR011035">
    <property type="entry name" value="Ribosomal_bL25/Gln-tRNA_synth"/>
</dbReference>
<keyword evidence="1 4" id="KW-0689">Ribosomal protein</keyword>
<dbReference type="InterPro" id="IPR029751">
    <property type="entry name" value="Ribosomal_L25_dom"/>
</dbReference>
<dbReference type="GO" id="GO:0003735">
    <property type="term" value="F:structural constituent of ribosome"/>
    <property type="evidence" value="ECO:0007669"/>
    <property type="project" value="InterPro"/>
</dbReference>
<dbReference type="GO" id="GO:1990904">
    <property type="term" value="C:ribonucleoprotein complex"/>
    <property type="evidence" value="ECO:0007669"/>
    <property type="project" value="UniProtKB-KW"/>
</dbReference>